<dbReference type="PANTHER" id="PTHR34987:SF2">
    <property type="entry name" value="B, PUTATIVE (AFU_ORTHOLOGUE AFUA_7G05040)-RELATED"/>
    <property type="match status" value="1"/>
</dbReference>
<dbReference type="Pfam" id="PF17389">
    <property type="entry name" value="Bac_rhamnosid6H"/>
    <property type="match status" value="1"/>
</dbReference>
<dbReference type="Gene3D" id="2.60.420.10">
    <property type="entry name" value="Maltose phosphorylase, domain 3"/>
    <property type="match status" value="1"/>
</dbReference>
<evidence type="ECO:0000313" key="3">
    <source>
        <dbReference type="EMBL" id="HIS91696.1"/>
    </source>
</evidence>
<protein>
    <recommendedName>
        <fullName evidence="5">Alpha-L-rhamnosidase</fullName>
    </recommendedName>
</protein>
<evidence type="ECO:0000259" key="1">
    <source>
        <dbReference type="Pfam" id="PF17389"/>
    </source>
</evidence>
<organism evidence="3 4">
    <name type="scientific">Candidatus Alectryocaccomicrobium excrementavium</name>
    <dbReference type="NCBI Taxonomy" id="2840668"/>
    <lineage>
        <taxon>Bacteria</taxon>
        <taxon>Bacillati</taxon>
        <taxon>Bacillota</taxon>
        <taxon>Clostridia</taxon>
        <taxon>Candidatus Alectryocaccomicrobium</taxon>
    </lineage>
</organism>
<dbReference type="Gene3D" id="2.60.120.260">
    <property type="entry name" value="Galactose-binding domain-like"/>
    <property type="match status" value="2"/>
</dbReference>
<dbReference type="EMBL" id="DVJN01000031">
    <property type="protein sequence ID" value="HIS91696.1"/>
    <property type="molecule type" value="Genomic_DNA"/>
</dbReference>
<dbReference type="SUPFAM" id="SSF49785">
    <property type="entry name" value="Galactose-binding domain-like"/>
    <property type="match status" value="1"/>
</dbReference>
<evidence type="ECO:0008006" key="5">
    <source>
        <dbReference type="Google" id="ProtNLM"/>
    </source>
</evidence>
<feature type="domain" description="Alpha-L-rhamnosidase six-hairpin glycosidase" evidence="1">
    <location>
        <begin position="365"/>
        <end position="610"/>
    </location>
</feature>
<proteinExistence type="predicted"/>
<reference evidence="3" key="1">
    <citation type="submission" date="2020-10" db="EMBL/GenBank/DDBJ databases">
        <authorList>
            <person name="Gilroy R."/>
        </authorList>
    </citation>
    <scope>NUCLEOTIDE SEQUENCE</scope>
    <source>
        <strain evidence="3">13766</strain>
    </source>
</reference>
<feature type="domain" description="Alpha-L-rhamnosidase C-terminal" evidence="2">
    <location>
        <begin position="681"/>
        <end position="754"/>
    </location>
</feature>
<dbReference type="Gene3D" id="1.50.10.10">
    <property type="match status" value="1"/>
</dbReference>
<dbReference type="PANTHER" id="PTHR34987">
    <property type="entry name" value="C, PUTATIVE (AFU_ORTHOLOGUE AFUA_3G02880)-RELATED"/>
    <property type="match status" value="1"/>
</dbReference>
<dbReference type="GO" id="GO:0005975">
    <property type="term" value="P:carbohydrate metabolic process"/>
    <property type="evidence" value="ECO:0007669"/>
    <property type="project" value="InterPro"/>
</dbReference>
<dbReference type="InterPro" id="IPR035398">
    <property type="entry name" value="Bac_rhamnosid_C"/>
</dbReference>
<name>A0A9D1FY84_9FIRM</name>
<sequence>MREFRTAMPAKWITIEDTPELGRVDTVWFRRVFSCEAGEELEIRISACSRYKLYVNGTFAAYGPCKGGEGYQYFDCWNLAEFLVSGRNELLVEVVSFPDVVNPMEQVGGPDWSVNLLRCAALAVVGTSAAGEELTTGLSDWQCHRCAAMTPVRNRTAFWLGYMERVDLAGSVQVSQAASLEWRGAKACASVNPGAYGELSRLPAYERPIPPLELGERKTLSKPAQGTEIWENGRVTIAPRQRVDIELDAGAEETAFVFLRGHGGRGASVRIRYAEAYFEPDGKHKDNRLPGDGRALQGYADEIFPAGGEFEYAPFWFRTFRFVRLEIETGQEELTLFAPQYSATHYPLRPVSQVRRDASGWIAPLWDVSLRTLRCCMHETFEDCPYYEQMQYTMDTRLQMLFAYRVAADTGLARRTLFDFHASQLPSGILQSRCPSNSKQVIPAFALHWIFMLRDFYEQTGDAAQLRRYFGTMDSVLGYFRDHRGAHGLVENLGYWEFMDWVAQWERGAPQTDGLPEGSHNFLYAYALGVAAEIARILGFAGVASEYEAEKAEILRLAHEAFFDAARGLYRYHPAKAEFCQHTQVWAVLAGVRDAAFRRQLMETVDADDSLLPCSFPMQYYLFRAYEATGLYARTERLWALWKRVLEQNLTTVPENPTDTRSDCHAWGALLLYEYPARMLGVRPAAPGWKEILVKPAALFLGQAEGRACVPDGYIDVKWALREDTFRLECELQTDSAVRLELPDGSSAQEQGRGKRVAAECRL</sequence>
<dbReference type="InterPro" id="IPR008979">
    <property type="entry name" value="Galactose-bd-like_sf"/>
</dbReference>
<evidence type="ECO:0000259" key="2">
    <source>
        <dbReference type="Pfam" id="PF17390"/>
    </source>
</evidence>
<dbReference type="SUPFAM" id="SSF48208">
    <property type="entry name" value="Six-hairpin glycosidases"/>
    <property type="match status" value="1"/>
</dbReference>
<dbReference type="InterPro" id="IPR008928">
    <property type="entry name" value="6-hairpin_glycosidase_sf"/>
</dbReference>
<dbReference type="Pfam" id="PF17390">
    <property type="entry name" value="Bac_rhamnosid_C"/>
    <property type="match status" value="1"/>
</dbReference>
<evidence type="ECO:0000313" key="4">
    <source>
        <dbReference type="Proteomes" id="UP000824140"/>
    </source>
</evidence>
<dbReference type="InterPro" id="IPR035396">
    <property type="entry name" value="Bac_rhamnosid6H"/>
</dbReference>
<accession>A0A9D1FY84</accession>
<reference evidence="3" key="2">
    <citation type="journal article" date="2021" name="PeerJ">
        <title>Extensive microbial diversity within the chicken gut microbiome revealed by metagenomics and culture.</title>
        <authorList>
            <person name="Gilroy R."/>
            <person name="Ravi A."/>
            <person name="Getino M."/>
            <person name="Pursley I."/>
            <person name="Horton D.L."/>
            <person name="Alikhan N.F."/>
            <person name="Baker D."/>
            <person name="Gharbi K."/>
            <person name="Hall N."/>
            <person name="Watson M."/>
            <person name="Adriaenssens E.M."/>
            <person name="Foster-Nyarko E."/>
            <person name="Jarju S."/>
            <person name="Secka A."/>
            <person name="Antonio M."/>
            <person name="Oren A."/>
            <person name="Chaudhuri R.R."/>
            <person name="La Ragione R."/>
            <person name="Hildebrand F."/>
            <person name="Pallen M.J."/>
        </authorList>
    </citation>
    <scope>NUCLEOTIDE SEQUENCE</scope>
    <source>
        <strain evidence="3">13766</strain>
    </source>
</reference>
<dbReference type="InterPro" id="IPR012341">
    <property type="entry name" value="6hp_glycosidase-like_sf"/>
</dbReference>
<comment type="caution">
    <text evidence="3">The sequence shown here is derived from an EMBL/GenBank/DDBJ whole genome shotgun (WGS) entry which is preliminary data.</text>
</comment>
<gene>
    <name evidence="3" type="ORF">IAA84_01625</name>
</gene>
<dbReference type="AlphaFoldDB" id="A0A9D1FY84"/>
<dbReference type="Proteomes" id="UP000824140">
    <property type="component" value="Unassembled WGS sequence"/>
</dbReference>